<name>A0A8T0U6G4_PANVG</name>
<keyword evidence="3" id="KW-1185">Reference proteome</keyword>
<reference evidence="2" key="1">
    <citation type="submission" date="2020-05" db="EMBL/GenBank/DDBJ databases">
        <title>WGS assembly of Panicum virgatum.</title>
        <authorList>
            <person name="Lovell J.T."/>
            <person name="Jenkins J."/>
            <person name="Shu S."/>
            <person name="Juenger T.E."/>
            <person name="Schmutz J."/>
        </authorList>
    </citation>
    <scope>NUCLEOTIDE SEQUENCE</scope>
    <source>
        <strain evidence="2">AP13</strain>
    </source>
</reference>
<sequence>MLSLPARTVARRSRSEEARPDSAAAAAEAPPAAAASRIAGAESRSWWRGRVEEVGIRRRRLELLALASCSGGEMERIGERETERWWRARGGRWSRAAGAVPWWPAGGGVRERRGAMTGVGRGGCWLLAAGDEAWGALGAWGSAARVRNWEGLMGWAGKV</sequence>
<evidence type="ECO:0000256" key="1">
    <source>
        <dbReference type="SAM" id="MobiDB-lite"/>
    </source>
</evidence>
<evidence type="ECO:0000313" key="3">
    <source>
        <dbReference type="Proteomes" id="UP000823388"/>
    </source>
</evidence>
<dbReference type="AlphaFoldDB" id="A0A8T0U6G4"/>
<gene>
    <name evidence="2" type="ORF">PVAP13_3NG180244</name>
</gene>
<feature type="region of interest" description="Disordered" evidence="1">
    <location>
        <begin position="1"/>
        <end position="35"/>
    </location>
</feature>
<dbReference type="Proteomes" id="UP000823388">
    <property type="component" value="Chromosome 3N"/>
</dbReference>
<comment type="caution">
    <text evidence="2">The sequence shown here is derived from an EMBL/GenBank/DDBJ whole genome shotgun (WGS) entry which is preliminary data.</text>
</comment>
<dbReference type="EMBL" id="CM029042">
    <property type="protein sequence ID" value="KAG2617355.1"/>
    <property type="molecule type" value="Genomic_DNA"/>
</dbReference>
<organism evidence="2 3">
    <name type="scientific">Panicum virgatum</name>
    <name type="common">Blackwell switchgrass</name>
    <dbReference type="NCBI Taxonomy" id="38727"/>
    <lineage>
        <taxon>Eukaryota</taxon>
        <taxon>Viridiplantae</taxon>
        <taxon>Streptophyta</taxon>
        <taxon>Embryophyta</taxon>
        <taxon>Tracheophyta</taxon>
        <taxon>Spermatophyta</taxon>
        <taxon>Magnoliopsida</taxon>
        <taxon>Liliopsida</taxon>
        <taxon>Poales</taxon>
        <taxon>Poaceae</taxon>
        <taxon>PACMAD clade</taxon>
        <taxon>Panicoideae</taxon>
        <taxon>Panicodae</taxon>
        <taxon>Paniceae</taxon>
        <taxon>Panicinae</taxon>
        <taxon>Panicum</taxon>
        <taxon>Panicum sect. Hiantes</taxon>
    </lineage>
</organism>
<protein>
    <submittedName>
        <fullName evidence="2">Uncharacterized protein</fullName>
    </submittedName>
</protein>
<proteinExistence type="predicted"/>
<evidence type="ECO:0000313" key="2">
    <source>
        <dbReference type="EMBL" id="KAG2617355.1"/>
    </source>
</evidence>
<feature type="compositionally biased region" description="Low complexity" evidence="1">
    <location>
        <begin position="21"/>
        <end position="35"/>
    </location>
</feature>
<accession>A0A8T0U6G4</accession>